<dbReference type="PANTHER" id="PTHR11803:SF58">
    <property type="entry name" value="PROTEIN HMF1-RELATED"/>
    <property type="match status" value="1"/>
</dbReference>
<dbReference type="InterPro" id="IPR006175">
    <property type="entry name" value="YjgF/YER057c/UK114"/>
</dbReference>
<dbReference type="Proteomes" id="UP000503162">
    <property type="component" value="Chromosome"/>
</dbReference>
<name>A0A6G8IJT1_9BURK</name>
<gene>
    <name evidence="2" type="ORF">G9Q37_15225</name>
</gene>
<keyword evidence="3" id="KW-1185">Reference proteome</keyword>
<evidence type="ECO:0000256" key="1">
    <source>
        <dbReference type="ARBA" id="ARBA00010552"/>
    </source>
</evidence>
<dbReference type="KEGG" id="hcz:G9Q37_15225"/>
<protein>
    <submittedName>
        <fullName evidence="2">RidA family protein</fullName>
    </submittedName>
</protein>
<accession>A0A6G8IJT1</accession>
<dbReference type="CDD" id="cd00448">
    <property type="entry name" value="YjgF_YER057c_UK114_family"/>
    <property type="match status" value="1"/>
</dbReference>
<evidence type="ECO:0000313" key="3">
    <source>
        <dbReference type="Proteomes" id="UP000503162"/>
    </source>
</evidence>
<dbReference type="Gene3D" id="3.30.1330.40">
    <property type="entry name" value="RutC-like"/>
    <property type="match status" value="1"/>
</dbReference>
<organism evidence="2 3">
    <name type="scientific">Hydrogenophaga crocea</name>
    <dbReference type="NCBI Taxonomy" id="2716225"/>
    <lineage>
        <taxon>Bacteria</taxon>
        <taxon>Pseudomonadati</taxon>
        <taxon>Pseudomonadota</taxon>
        <taxon>Betaproteobacteria</taxon>
        <taxon>Burkholderiales</taxon>
        <taxon>Comamonadaceae</taxon>
        <taxon>Hydrogenophaga</taxon>
    </lineage>
</organism>
<dbReference type="PANTHER" id="PTHR11803">
    <property type="entry name" value="2-IMINOBUTANOATE/2-IMINOPROPANOATE DEAMINASE RIDA"/>
    <property type="match status" value="1"/>
</dbReference>
<dbReference type="EMBL" id="CP049989">
    <property type="protein sequence ID" value="QIM53411.1"/>
    <property type="molecule type" value="Genomic_DNA"/>
</dbReference>
<dbReference type="InterPro" id="IPR035959">
    <property type="entry name" value="RutC-like_sf"/>
</dbReference>
<dbReference type="GO" id="GO:0019239">
    <property type="term" value="F:deaminase activity"/>
    <property type="evidence" value="ECO:0007669"/>
    <property type="project" value="TreeGrafter"/>
</dbReference>
<comment type="similarity">
    <text evidence="1">Belongs to the RutC family.</text>
</comment>
<dbReference type="GO" id="GO:0005829">
    <property type="term" value="C:cytosol"/>
    <property type="evidence" value="ECO:0007669"/>
    <property type="project" value="TreeGrafter"/>
</dbReference>
<proteinExistence type="inferred from homology"/>
<dbReference type="SUPFAM" id="SSF55298">
    <property type="entry name" value="YjgF-like"/>
    <property type="match status" value="1"/>
</dbReference>
<evidence type="ECO:0000313" key="2">
    <source>
        <dbReference type="EMBL" id="QIM53411.1"/>
    </source>
</evidence>
<sequence>MQFIQAPGLPAPAGHYAQAVRANGFVFVSGMLPDPALPDFDSQVRDVLQRCHQVLQAAGCDWPQVVQCTAYLAGVGHWPAFNAVYAQVLGPHRPARAVVPVPELHHGCLIELQLVAVTTAE</sequence>
<dbReference type="RefSeq" id="WP_166228452.1">
    <property type="nucleotide sequence ID" value="NZ_CP049989.1"/>
</dbReference>
<dbReference type="Pfam" id="PF01042">
    <property type="entry name" value="Ribonuc_L-PSP"/>
    <property type="match status" value="1"/>
</dbReference>
<dbReference type="AlphaFoldDB" id="A0A6G8IJT1"/>
<reference evidence="2 3" key="1">
    <citation type="submission" date="2020-03" db="EMBL/GenBank/DDBJ databases">
        <title>Hydrogenophaga sp. nov. isolated from cyanobacterial mat.</title>
        <authorList>
            <person name="Thorat V."/>
            <person name="Kirdat K."/>
            <person name="Tiwarekar B."/>
            <person name="Costa E.D."/>
            <person name="Yadav A."/>
        </authorList>
    </citation>
    <scope>NUCLEOTIDE SEQUENCE [LARGE SCALE GENOMIC DNA]</scope>
    <source>
        <strain evidence="2 3">BA0156</strain>
    </source>
</reference>